<dbReference type="AlphaFoldDB" id="A0A9X1LJ97"/>
<proteinExistence type="predicted"/>
<sequence length="304" mass="36567">MKKQLLKYILPSSVQKRLALRINHWKHCFFLNDLRRKIITYYSARKHLTLEEKEILNFLKLNPLHVFPYSFVKKYNFNEIQIFYDEIKDLKYVNYYQKKLYFKRRMSEQAIKSLFIGLLIDQDENSPHRYLDKKFQVDNTDIVVDAGAAEGNFSLLIIDYVQKIILFESDPEWIEPLNATFEPWKDKVEIIQKKISDKTDEFEIKLDDFYEHEKFTFIKADIEGYESKLIEGLRGTLKKEIPLKLAICTYHQQEDFMSFSRILQKNHFYLSSPRGYMIFYYDKDIQPPFLRKGILRAEKEIAST</sequence>
<dbReference type="Pfam" id="PF05050">
    <property type="entry name" value="Methyltransf_21"/>
    <property type="match status" value="1"/>
</dbReference>
<dbReference type="InterPro" id="IPR029063">
    <property type="entry name" value="SAM-dependent_MTases_sf"/>
</dbReference>
<accession>A0A9X1LJ97</accession>
<evidence type="ECO:0000313" key="3">
    <source>
        <dbReference type="Proteomes" id="UP001139414"/>
    </source>
</evidence>
<dbReference type="InterPro" id="IPR006342">
    <property type="entry name" value="FkbM_mtfrase"/>
</dbReference>
<name>A0A9X1LJ97_9FLAO</name>
<keyword evidence="3" id="KW-1185">Reference proteome</keyword>
<gene>
    <name evidence="2" type="ORF">LGQ90_08700</name>
</gene>
<dbReference type="RefSeq" id="WP_229340176.1">
    <property type="nucleotide sequence ID" value="NZ_JAJBZG010000004.1"/>
</dbReference>
<evidence type="ECO:0000313" key="2">
    <source>
        <dbReference type="EMBL" id="MCB7481335.1"/>
    </source>
</evidence>
<comment type="caution">
    <text evidence="2">The sequence shown here is derived from an EMBL/GenBank/DDBJ whole genome shotgun (WGS) entry which is preliminary data.</text>
</comment>
<organism evidence="2 3">
    <name type="scientific">Christiangramia sediminis</name>
    <dbReference type="NCBI Taxonomy" id="2881336"/>
    <lineage>
        <taxon>Bacteria</taxon>
        <taxon>Pseudomonadati</taxon>
        <taxon>Bacteroidota</taxon>
        <taxon>Flavobacteriia</taxon>
        <taxon>Flavobacteriales</taxon>
        <taxon>Flavobacteriaceae</taxon>
        <taxon>Christiangramia</taxon>
    </lineage>
</organism>
<dbReference type="SUPFAM" id="SSF53335">
    <property type="entry name" value="S-adenosyl-L-methionine-dependent methyltransferases"/>
    <property type="match status" value="1"/>
</dbReference>
<reference evidence="2" key="1">
    <citation type="submission" date="2021-10" db="EMBL/GenBank/DDBJ databases">
        <title>Gramella sp. ASW11-100T, isolated from marine sediment.</title>
        <authorList>
            <person name="Xia C."/>
        </authorList>
    </citation>
    <scope>NUCLEOTIDE SEQUENCE</scope>
    <source>
        <strain evidence="2">ASW11-100</strain>
    </source>
</reference>
<feature type="domain" description="Methyltransferase FkbM" evidence="1">
    <location>
        <begin position="203"/>
        <end position="264"/>
    </location>
</feature>
<dbReference type="EMBL" id="JAJBZG010000004">
    <property type="protein sequence ID" value="MCB7481335.1"/>
    <property type="molecule type" value="Genomic_DNA"/>
</dbReference>
<dbReference type="Proteomes" id="UP001139414">
    <property type="component" value="Unassembled WGS sequence"/>
</dbReference>
<dbReference type="Gene3D" id="3.40.50.150">
    <property type="entry name" value="Vaccinia Virus protein VP39"/>
    <property type="match status" value="2"/>
</dbReference>
<evidence type="ECO:0000259" key="1">
    <source>
        <dbReference type="Pfam" id="PF05050"/>
    </source>
</evidence>
<protein>
    <recommendedName>
        <fullName evidence="1">Methyltransferase FkbM domain-containing protein</fullName>
    </recommendedName>
</protein>